<evidence type="ECO:0000256" key="2">
    <source>
        <dbReference type="ARBA" id="ARBA00022679"/>
    </source>
</evidence>
<evidence type="ECO:0000256" key="4">
    <source>
        <dbReference type="ARBA" id="ARBA00022953"/>
    </source>
</evidence>
<dbReference type="GO" id="GO:0006351">
    <property type="term" value="P:DNA-templated transcription"/>
    <property type="evidence" value="ECO:0007669"/>
    <property type="project" value="InterPro"/>
</dbReference>
<dbReference type="Pfam" id="PF00978">
    <property type="entry name" value="RdRP_2"/>
    <property type="match status" value="1"/>
</dbReference>
<dbReference type="InterPro" id="IPR047308">
    <property type="entry name" value="Closteroviridae_RdRp"/>
</dbReference>
<dbReference type="SUPFAM" id="SSF56672">
    <property type="entry name" value="DNA/RNA polymerases"/>
    <property type="match status" value="1"/>
</dbReference>
<proteinExistence type="predicted"/>
<evidence type="ECO:0000313" key="7">
    <source>
        <dbReference type="Proteomes" id="UP000676981"/>
    </source>
</evidence>
<dbReference type="CDD" id="cd23253">
    <property type="entry name" value="Closteroviridae_RdRp"/>
    <property type="match status" value="1"/>
</dbReference>
<organism evidence="6 7">
    <name type="scientific">Malus domestica virus A</name>
    <dbReference type="NCBI Taxonomy" id="2664236"/>
    <lineage>
        <taxon>Viruses</taxon>
        <taxon>Riboviria</taxon>
        <taxon>Orthornavirae</taxon>
        <taxon>Kitrinoviricota</taxon>
        <taxon>Alsuviricetes</taxon>
        <taxon>Martellivirales</taxon>
        <taxon>Closteroviridae</taxon>
        <taxon>Velarivirus</taxon>
        <taxon>Velarivirus alphamali</taxon>
    </lineage>
</organism>
<evidence type="ECO:0000259" key="5">
    <source>
        <dbReference type="PROSITE" id="PS50507"/>
    </source>
</evidence>
<keyword evidence="1" id="KW-0696">RNA-directed RNA polymerase</keyword>
<reference evidence="6" key="1">
    <citation type="submission" date="2019-10" db="EMBL/GenBank/DDBJ databases">
        <title>Genomic characterization of a novel velarivirus Malus domestica virus A (MdoVA) infecting apple.</title>
        <authorList>
            <person name="Koloniuk I."/>
            <person name="Pribylova J."/>
            <person name="Franova J."/>
            <person name="Spak J."/>
        </authorList>
    </citation>
    <scope>NUCLEOTIDE SEQUENCE</scope>
    <source>
        <strain evidence="6">J1</strain>
    </source>
</reference>
<dbReference type="KEGG" id="vg:65103187"/>
<evidence type="ECO:0000313" key="6">
    <source>
        <dbReference type="EMBL" id="QGA73175.1"/>
    </source>
</evidence>
<keyword evidence="7" id="KW-1185">Reference proteome</keyword>
<keyword evidence="3" id="KW-0548">Nucleotidyltransferase</keyword>
<evidence type="ECO:0000256" key="3">
    <source>
        <dbReference type="ARBA" id="ARBA00022695"/>
    </source>
</evidence>
<accession>A0A5Q0TYN6</accession>
<dbReference type="Proteomes" id="UP000676981">
    <property type="component" value="Segment"/>
</dbReference>
<protein>
    <submittedName>
        <fullName evidence="6">1b</fullName>
    </submittedName>
</protein>
<keyword evidence="4" id="KW-0693">Viral RNA replication</keyword>
<feature type="domain" description="RdRp catalytic" evidence="5">
    <location>
        <begin position="265"/>
        <end position="377"/>
    </location>
</feature>
<dbReference type="GO" id="GO:0003723">
    <property type="term" value="F:RNA binding"/>
    <property type="evidence" value="ECO:0007669"/>
    <property type="project" value="InterPro"/>
</dbReference>
<keyword evidence="2" id="KW-0808">Transferase</keyword>
<dbReference type="EMBL" id="MN548734">
    <property type="protein sequence ID" value="QGA73175.1"/>
    <property type="molecule type" value="Genomic_RNA"/>
</dbReference>
<dbReference type="GeneID" id="65103187"/>
<dbReference type="GO" id="GO:0003968">
    <property type="term" value="F:RNA-directed RNA polymerase activity"/>
    <property type="evidence" value="ECO:0007669"/>
    <property type="project" value="UniProtKB-KW"/>
</dbReference>
<dbReference type="PROSITE" id="PS50507">
    <property type="entry name" value="RDRP_SSRNA_POS"/>
    <property type="match status" value="1"/>
</dbReference>
<dbReference type="RefSeq" id="YP_010087858.1">
    <property type="nucleotide sequence ID" value="NC_055599.1"/>
</dbReference>
<name>A0A5Q0TYN6_9CLOS</name>
<feature type="non-terminal residue" evidence="6">
    <location>
        <position position="1"/>
    </location>
</feature>
<dbReference type="InterPro" id="IPR007094">
    <property type="entry name" value="RNA-dir_pol_PSvirus"/>
</dbReference>
<dbReference type="GO" id="GO:0039694">
    <property type="term" value="P:viral RNA genome replication"/>
    <property type="evidence" value="ECO:0007669"/>
    <property type="project" value="InterPro"/>
</dbReference>
<evidence type="ECO:0000256" key="1">
    <source>
        <dbReference type="ARBA" id="ARBA00022484"/>
    </source>
</evidence>
<dbReference type="InterPro" id="IPR043502">
    <property type="entry name" value="DNA/RNA_pol_sf"/>
</dbReference>
<sequence length="505" mass="58248">DTYTLVLDSVPLMCTTAKPSLSSVFAVNDYMNLVFPEMSGYDFITRTLRFEFSGWDLPALEDLKLIPSKSKAYTPQSVCLPMLMGKGERARPNTWKQVILSLSKRNFAAPRINEDHDISRSADVLFKSFLNCLDERRSSEYFEVLEPDFNKINSWLTNRDGAKYKSILASFDGRTWQESLNNLRLMVKGDLKPKMENSGLETYTPPSNIVYYENIVNMYFSPIFLEIYHRINYCMKSNIILYSGLNLDELGELVKSKLKFPLNQYHYTEIDFSKFDKSQGHIIKLYEELVYKFFKFSPNLYDNFKLSEYFVKASSTAGVQLDLFCQRRTGSPNTWLSNTLATLAMVLTVYNVDDIDLILVSGDDSLILTRNPIPNLTDRLNVDFGMEAKYLKSPVPYFCSKFLVELNGIIKVVPDPVRFFEKLSVPITVQDRHCGTVLRERFTSYRDLLKDYFDDNVINNVEYLTSIRYNTPSGSGYAAFAYIHCLLSSFKNFEKLFDDSSIIEI</sequence>
<dbReference type="InterPro" id="IPR001788">
    <property type="entry name" value="RNA-dep_RNA_pol_alsuvir"/>
</dbReference>